<reference evidence="1" key="1">
    <citation type="submission" date="2023-04" db="EMBL/GenBank/DDBJ databases">
        <title>Candida boidinii NBRC 1967.</title>
        <authorList>
            <person name="Ichikawa N."/>
            <person name="Sato H."/>
            <person name="Tonouchi N."/>
        </authorList>
    </citation>
    <scope>NUCLEOTIDE SEQUENCE</scope>
    <source>
        <strain evidence="1">NBRC 1967</strain>
    </source>
</reference>
<dbReference type="EMBL" id="BSXV01000252">
    <property type="protein sequence ID" value="GME88279.1"/>
    <property type="molecule type" value="Genomic_DNA"/>
</dbReference>
<accession>A0ACB5TGE7</accession>
<evidence type="ECO:0000313" key="1">
    <source>
        <dbReference type="EMBL" id="GME88279.1"/>
    </source>
</evidence>
<gene>
    <name evidence="1" type="ORF">Cboi01_000081500</name>
</gene>
<dbReference type="Proteomes" id="UP001165101">
    <property type="component" value="Unassembled WGS sequence"/>
</dbReference>
<proteinExistence type="predicted"/>
<sequence length="408" mass="47969">MPETSTGKMSSIHGSSSASVLQYLRLAIVIIIFLTGCLSIVASQFIIIIFFNNDEITKQEMLNFTKKNFVILLTFVTKWVSPTHLIITHDDSIPDNTFQYLTKKSGGEKLLISNLDSKAIIMANHQIYSDWLFLWWIAYLNNCADNFYIIMKDSLKKIPILGYGMENYNFIFLSRKWENDQKIMTEQLNKINETNLNKDIKEDLKKNWLLIFPEGTNMSDNRKEISDNFIKKNNYKLLNQVLLPRVRGLYLSICTLSKTSNFLYDFTIGYSGHKNYEFAQDIFTLNNIYLFGKGPKEVHMHIRSFDIKKIPGIISIDNESISEDELNKKMNLFQDWLFERWQEKDQLLIDFYKNSKFIDNKINKIKNKYESELKLNSIFEIIAVYFIPIFVIILFYLTFLFAKSRLKI</sequence>
<evidence type="ECO:0000313" key="2">
    <source>
        <dbReference type="Proteomes" id="UP001165101"/>
    </source>
</evidence>
<organism evidence="1 2">
    <name type="scientific">Candida boidinii</name>
    <name type="common">Yeast</name>
    <dbReference type="NCBI Taxonomy" id="5477"/>
    <lineage>
        <taxon>Eukaryota</taxon>
        <taxon>Fungi</taxon>
        <taxon>Dikarya</taxon>
        <taxon>Ascomycota</taxon>
        <taxon>Saccharomycotina</taxon>
        <taxon>Pichiomycetes</taxon>
        <taxon>Pichiales</taxon>
        <taxon>Pichiaceae</taxon>
        <taxon>Ogataea</taxon>
        <taxon>Ogataea/Candida clade</taxon>
    </lineage>
</organism>
<name>A0ACB5TGE7_CANBO</name>
<protein>
    <submittedName>
        <fullName evidence="1">Unnamed protein product</fullName>
    </submittedName>
</protein>
<keyword evidence="2" id="KW-1185">Reference proteome</keyword>
<comment type="caution">
    <text evidence="1">The sequence shown here is derived from an EMBL/GenBank/DDBJ whole genome shotgun (WGS) entry which is preliminary data.</text>
</comment>